<dbReference type="PANTHER" id="PTHR38445:SF10">
    <property type="entry name" value="GNTR-FAMILY TRANSCRIPTIONAL REGULATOR"/>
    <property type="match status" value="1"/>
</dbReference>
<organism evidence="5 6">
    <name type="scientific">Anditalea andensis</name>
    <dbReference type="NCBI Taxonomy" id="1048983"/>
    <lineage>
        <taxon>Bacteria</taxon>
        <taxon>Pseudomonadati</taxon>
        <taxon>Bacteroidota</taxon>
        <taxon>Cytophagia</taxon>
        <taxon>Cytophagales</taxon>
        <taxon>Cytophagaceae</taxon>
        <taxon>Anditalea</taxon>
    </lineage>
</organism>
<dbReference type="InterPro" id="IPR028082">
    <property type="entry name" value="Peripla_BP_I"/>
</dbReference>
<dbReference type="InterPro" id="IPR000524">
    <property type="entry name" value="Tscrpt_reg_HTH_GntR"/>
</dbReference>
<dbReference type="Pfam" id="PF00392">
    <property type="entry name" value="GntR"/>
    <property type="match status" value="1"/>
</dbReference>
<keyword evidence="2" id="KW-0238">DNA-binding</keyword>
<dbReference type="SUPFAM" id="SSF46785">
    <property type="entry name" value="Winged helix' DNA-binding domain"/>
    <property type="match status" value="1"/>
</dbReference>
<dbReference type="InterPro" id="IPR036388">
    <property type="entry name" value="WH-like_DNA-bd_sf"/>
</dbReference>
<dbReference type="OrthoDB" id="742238at2"/>
<dbReference type="GO" id="GO:0003700">
    <property type="term" value="F:DNA-binding transcription factor activity"/>
    <property type="evidence" value="ECO:0007669"/>
    <property type="project" value="InterPro"/>
</dbReference>
<reference evidence="5 6" key="1">
    <citation type="submission" date="2014-04" db="EMBL/GenBank/DDBJ databases">
        <title>Characterization and application of a salt tolerant electro-active bacterium.</title>
        <authorList>
            <person name="Yang L."/>
            <person name="Wei S."/>
            <person name="Tay Q.X.M."/>
        </authorList>
    </citation>
    <scope>NUCLEOTIDE SEQUENCE [LARGE SCALE GENOMIC DNA]</scope>
    <source>
        <strain evidence="5 6">LY1</strain>
    </source>
</reference>
<dbReference type="SUPFAM" id="SSF53822">
    <property type="entry name" value="Periplasmic binding protein-like I"/>
    <property type="match status" value="1"/>
</dbReference>
<dbReference type="Gene3D" id="3.40.50.2300">
    <property type="match status" value="2"/>
</dbReference>
<name>A0A074KWE6_9BACT</name>
<keyword evidence="6" id="KW-1185">Reference proteome</keyword>
<dbReference type="STRING" id="1048983.EL17_09245"/>
<accession>A0A074KWE6</accession>
<evidence type="ECO:0000256" key="3">
    <source>
        <dbReference type="ARBA" id="ARBA00023163"/>
    </source>
</evidence>
<dbReference type="eggNOG" id="COG2188">
    <property type="taxonomic scope" value="Bacteria"/>
</dbReference>
<protein>
    <submittedName>
        <fullName evidence="5">Transcriptional regulator</fullName>
    </submittedName>
</protein>
<sequence>MIALDNIIRINHESRIPKYLQIVNSIVENIGRNYLIVGEKIPSINEISEEFFLSRDTVEKAYNELKKRKIVSSVKGKGYYVARNVSHTQIKILFLLNKPSYYKLEIYNSFLNSLGDSATVDLNLYNCDPTILTSILRENMGAYDYYVVMPHFKNDKQEHQNENDAVLDVLNELPEDKLIIMDNLLPSLCNNIASVCQDFKSDIYHALEEGSRNLVKYDKLILVYPENVLYPYPQEIREGFKKFCSSYGFDSEVIPTIFPDMEFGSNDAYITIEENDLVNLMRQIKDHGMQLGKDVGVISYNDTPLKELLGITVMSTDFKVMGETAAYMIKKGKSEQVKNVFNYIERGSI</sequence>
<dbReference type="Proteomes" id="UP000027821">
    <property type="component" value="Unassembled WGS sequence"/>
</dbReference>
<dbReference type="CDD" id="cd07377">
    <property type="entry name" value="WHTH_GntR"/>
    <property type="match status" value="1"/>
</dbReference>
<dbReference type="InterPro" id="IPR036390">
    <property type="entry name" value="WH_DNA-bd_sf"/>
</dbReference>
<dbReference type="PROSITE" id="PS50949">
    <property type="entry name" value="HTH_GNTR"/>
    <property type="match status" value="1"/>
</dbReference>
<dbReference type="PANTHER" id="PTHR38445">
    <property type="entry name" value="HTH-TYPE TRANSCRIPTIONAL REPRESSOR YTRA"/>
    <property type="match status" value="1"/>
</dbReference>
<keyword evidence="1" id="KW-0805">Transcription regulation</keyword>
<keyword evidence="3" id="KW-0804">Transcription</keyword>
<dbReference type="EMBL" id="JMIH01000016">
    <property type="protein sequence ID" value="KEO74306.1"/>
    <property type="molecule type" value="Genomic_DNA"/>
</dbReference>
<evidence type="ECO:0000256" key="1">
    <source>
        <dbReference type="ARBA" id="ARBA00023015"/>
    </source>
</evidence>
<evidence type="ECO:0000256" key="2">
    <source>
        <dbReference type="ARBA" id="ARBA00023125"/>
    </source>
</evidence>
<dbReference type="AlphaFoldDB" id="A0A074KWE6"/>
<dbReference type="SMART" id="SM00345">
    <property type="entry name" value="HTH_GNTR"/>
    <property type="match status" value="1"/>
</dbReference>
<proteinExistence type="predicted"/>
<evidence type="ECO:0000313" key="6">
    <source>
        <dbReference type="Proteomes" id="UP000027821"/>
    </source>
</evidence>
<evidence type="ECO:0000313" key="5">
    <source>
        <dbReference type="EMBL" id="KEO74306.1"/>
    </source>
</evidence>
<dbReference type="GO" id="GO:0003677">
    <property type="term" value="F:DNA binding"/>
    <property type="evidence" value="ECO:0007669"/>
    <property type="project" value="UniProtKB-KW"/>
</dbReference>
<evidence type="ECO:0000259" key="4">
    <source>
        <dbReference type="PROSITE" id="PS50949"/>
    </source>
</evidence>
<dbReference type="Gene3D" id="1.10.10.10">
    <property type="entry name" value="Winged helix-like DNA-binding domain superfamily/Winged helix DNA-binding domain"/>
    <property type="match status" value="1"/>
</dbReference>
<comment type="caution">
    <text evidence="5">The sequence shown here is derived from an EMBL/GenBank/DDBJ whole genome shotgun (WGS) entry which is preliminary data.</text>
</comment>
<dbReference type="RefSeq" id="WP_035073341.1">
    <property type="nucleotide sequence ID" value="NZ_JMIH01000016.1"/>
</dbReference>
<gene>
    <name evidence="5" type="ORF">EL17_09245</name>
</gene>
<feature type="domain" description="HTH gntR-type" evidence="4">
    <location>
        <begin position="16"/>
        <end position="84"/>
    </location>
</feature>
<dbReference type="InterPro" id="IPR046335">
    <property type="entry name" value="LacI/GalR-like_sensor"/>
</dbReference>
<dbReference type="Pfam" id="PF13377">
    <property type="entry name" value="Peripla_BP_3"/>
    <property type="match status" value="1"/>
</dbReference>